<dbReference type="Gene3D" id="1.10.150.20">
    <property type="entry name" value="5' to 3' exonuclease, C-terminal subdomain"/>
    <property type="match status" value="1"/>
</dbReference>
<accession>C4G9Q0</accession>
<evidence type="ECO:0000259" key="7">
    <source>
        <dbReference type="PROSITE" id="PS50173"/>
    </source>
</evidence>
<keyword evidence="3" id="KW-0548">Nucleotidyltransferase</keyword>
<evidence type="ECO:0000256" key="2">
    <source>
        <dbReference type="ARBA" id="ARBA00022457"/>
    </source>
</evidence>
<feature type="compositionally biased region" description="Basic and acidic residues" evidence="6">
    <location>
        <begin position="463"/>
        <end position="479"/>
    </location>
</feature>
<dbReference type="GO" id="GO:0005829">
    <property type="term" value="C:cytosol"/>
    <property type="evidence" value="ECO:0007669"/>
    <property type="project" value="TreeGrafter"/>
</dbReference>
<evidence type="ECO:0000256" key="1">
    <source>
        <dbReference type="ARBA" id="ARBA00010945"/>
    </source>
</evidence>
<evidence type="ECO:0000256" key="6">
    <source>
        <dbReference type="SAM" id="MobiDB-lite"/>
    </source>
</evidence>
<dbReference type="AlphaFoldDB" id="C4G9Q0"/>
<dbReference type="InterPro" id="IPR050116">
    <property type="entry name" value="DNA_polymerase-Y"/>
</dbReference>
<keyword evidence="2" id="KW-0515">Mutator protein</keyword>
<dbReference type="GO" id="GO:0003887">
    <property type="term" value="F:DNA-directed DNA polymerase activity"/>
    <property type="evidence" value="ECO:0007669"/>
    <property type="project" value="UniProtKB-KW"/>
</dbReference>
<sequence>MDHWRIRLAGVVKRGKEMSEGQEHTYIAIDLKSFYASVECWERGLDPLTTNLVVADLCRSQKTICLAVSPSLKACGIAGRARLFEVIQAVEQVNAARRHAIGGRAFEGSSCLAPELAANPGLELDYIVARPQMRRYEEVSADIYQIYLNYLAAEDIHVYSIDEVFLDVTHYLRAYGLTAHQLATKIIRNVLAKTGITATAGIAPNMYLCKVAMDIVAKHVPADGDGVRVAELDELSYRRMLWNHTPLTDFWRIGRGTARRLASMGIYTQGDIARLSLSDEDVLFRAFGVNAEYLIDHAWGREPVTIADYRAYHPKSKSLGIGQILQEATSNERARVLLREMCDSLVLDLIDRKCLTDQIVLTVGYDRSNLESSFIRDRYRGEVQTDFYGRKVPKSAHASSCLPRHTSSQRLISRYLLDLYDQITDPGLLIRRLTLEAAHILPEGQERQMEYEQLELFAGMGSEEDRRDTDREEEAREKKAQEAVLALKKRFGKNAVLRGTDLQEGANARERNAQIGGHRA</sequence>
<dbReference type="SUPFAM" id="SSF56672">
    <property type="entry name" value="DNA/RNA polymerases"/>
    <property type="match status" value="1"/>
</dbReference>
<organism evidence="8 9">
    <name type="scientific">Shuttleworthella satelles DSM 14600</name>
    <dbReference type="NCBI Taxonomy" id="626523"/>
    <lineage>
        <taxon>Bacteria</taxon>
        <taxon>Bacillati</taxon>
        <taxon>Bacillota</taxon>
        <taxon>Clostridia</taxon>
        <taxon>Lachnospirales</taxon>
        <taxon>Lachnospiraceae</taxon>
        <taxon>Shuttleworthella</taxon>
    </lineage>
</organism>
<evidence type="ECO:0000313" key="8">
    <source>
        <dbReference type="EMBL" id="EEP29347.1"/>
    </source>
</evidence>
<evidence type="ECO:0000256" key="3">
    <source>
        <dbReference type="ARBA" id="ARBA00022695"/>
    </source>
</evidence>
<feature type="region of interest" description="Disordered" evidence="6">
    <location>
        <begin position="498"/>
        <end position="520"/>
    </location>
</feature>
<keyword evidence="5" id="KW-0808">Transferase</keyword>
<evidence type="ECO:0000256" key="5">
    <source>
        <dbReference type="ARBA" id="ARBA00022932"/>
    </source>
</evidence>
<dbReference type="Proteomes" id="UP000003494">
    <property type="component" value="Unassembled WGS sequence"/>
</dbReference>
<dbReference type="GO" id="GO:0003684">
    <property type="term" value="F:damaged DNA binding"/>
    <property type="evidence" value="ECO:0007669"/>
    <property type="project" value="InterPro"/>
</dbReference>
<dbReference type="PANTHER" id="PTHR11076:SF35">
    <property type="entry name" value="DNA REPAIR PROTEIN HOMOLOG YOBH"/>
    <property type="match status" value="1"/>
</dbReference>
<dbReference type="GO" id="GO:0006281">
    <property type="term" value="P:DNA repair"/>
    <property type="evidence" value="ECO:0007669"/>
    <property type="project" value="InterPro"/>
</dbReference>
<evidence type="ECO:0000256" key="4">
    <source>
        <dbReference type="ARBA" id="ARBA00022763"/>
    </source>
</evidence>
<dbReference type="eggNOG" id="COG0389">
    <property type="taxonomic scope" value="Bacteria"/>
</dbReference>
<dbReference type="PANTHER" id="PTHR11076">
    <property type="entry name" value="DNA REPAIR POLYMERASE UMUC / TRANSFERASE FAMILY MEMBER"/>
    <property type="match status" value="1"/>
</dbReference>
<feature type="domain" description="UmuC" evidence="7">
    <location>
        <begin position="26"/>
        <end position="254"/>
    </location>
</feature>
<keyword evidence="4" id="KW-0227">DNA damage</keyword>
<keyword evidence="5" id="KW-0239">DNA-directed DNA polymerase</keyword>
<dbReference type="GO" id="GO:0009432">
    <property type="term" value="P:SOS response"/>
    <property type="evidence" value="ECO:0007669"/>
    <property type="project" value="TreeGrafter"/>
</dbReference>
<dbReference type="PROSITE" id="PS50173">
    <property type="entry name" value="UMUC"/>
    <property type="match status" value="1"/>
</dbReference>
<keyword evidence="9" id="KW-1185">Reference proteome</keyword>
<name>C4G9Q0_9FIRM</name>
<dbReference type="InterPro" id="IPR017961">
    <property type="entry name" value="DNA_pol_Y-fam_little_finger"/>
</dbReference>
<dbReference type="Pfam" id="PF00817">
    <property type="entry name" value="IMS"/>
    <property type="match status" value="1"/>
</dbReference>
<dbReference type="Pfam" id="PF11799">
    <property type="entry name" value="IMS_C"/>
    <property type="match status" value="1"/>
</dbReference>
<dbReference type="EMBL" id="ACIP02000001">
    <property type="protein sequence ID" value="EEP29347.1"/>
    <property type="molecule type" value="Genomic_DNA"/>
</dbReference>
<dbReference type="GO" id="GO:0042276">
    <property type="term" value="P:error-prone translesion synthesis"/>
    <property type="evidence" value="ECO:0007669"/>
    <property type="project" value="TreeGrafter"/>
</dbReference>
<protein>
    <submittedName>
        <fullName evidence="8">ImpB/MucB/SamB family protein</fullName>
    </submittedName>
</protein>
<dbReference type="HOGENOM" id="CLU_012348_5_1_9"/>
<dbReference type="Gene3D" id="3.30.70.270">
    <property type="match status" value="1"/>
</dbReference>
<proteinExistence type="inferred from homology"/>
<reference evidence="8" key="1">
    <citation type="submission" date="2009-04" db="EMBL/GenBank/DDBJ databases">
        <authorList>
            <person name="Weinstock G."/>
            <person name="Sodergren E."/>
            <person name="Clifton S."/>
            <person name="Fulton L."/>
            <person name="Fulton B."/>
            <person name="Courtney L."/>
            <person name="Fronick C."/>
            <person name="Harrison M."/>
            <person name="Strong C."/>
            <person name="Farmer C."/>
            <person name="Delahaunty K."/>
            <person name="Markovic C."/>
            <person name="Hall O."/>
            <person name="Minx P."/>
            <person name="Tomlinson C."/>
            <person name="Mitreva M."/>
            <person name="Nelson J."/>
            <person name="Hou S."/>
            <person name="Wollam A."/>
            <person name="Pepin K.H."/>
            <person name="Johnson M."/>
            <person name="Bhonagiri V."/>
            <person name="Nash W.E."/>
            <person name="Warren W."/>
            <person name="Chinwalla A."/>
            <person name="Mardis E.R."/>
            <person name="Wilson R.K."/>
        </authorList>
    </citation>
    <scope>NUCLEOTIDE SEQUENCE [LARGE SCALE GENOMIC DNA]</scope>
    <source>
        <strain evidence="8">DSM 14600</strain>
    </source>
</reference>
<evidence type="ECO:0000313" key="9">
    <source>
        <dbReference type="Proteomes" id="UP000003494"/>
    </source>
</evidence>
<dbReference type="InterPro" id="IPR043128">
    <property type="entry name" value="Rev_trsase/Diguanyl_cyclase"/>
</dbReference>
<feature type="region of interest" description="Disordered" evidence="6">
    <location>
        <begin position="459"/>
        <end position="479"/>
    </location>
</feature>
<comment type="similarity">
    <text evidence="1">Belongs to the DNA polymerase type-Y family.</text>
</comment>
<comment type="caution">
    <text evidence="8">The sequence shown here is derived from an EMBL/GenBank/DDBJ whole genome shotgun (WGS) entry which is preliminary data.</text>
</comment>
<dbReference type="STRING" id="626523.GCWU000342_00704"/>
<dbReference type="InterPro" id="IPR001126">
    <property type="entry name" value="UmuC"/>
</dbReference>
<gene>
    <name evidence="8" type="ORF">GCWU000342_00704</name>
</gene>
<dbReference type="InterPro" id="IPR043502">
    <property type="entry name" value="DNA/RNA_pol_sf"/>
</dbReference>